<dbReference type="EMBL" id="AVOT02000555">
    <property type="protein sequence ID" value="MBW0463451.1"/>
    <property type="molecule type" value="Genomic_DNA"/>
</dbReference>
<dbReference type="AlphaFoldDB" id="A0A9Q3GDW5"/>
<feature type="compositionally biased region" description="Polar residues" evidence="1">
    <location>
        <begin position="142"/>
        <end position="184"/>
    </location>
</feature>
<keyword evidence="3" id="KW-1185">Reference proteome</keyword>
<accession>A0A9Q3GDW5</accession>
<comment type="caution">
    <text evidence="2">The sequence shown here is derived from an EMBL/GenBank/DDBJ whole genome shotgun (WGS) entry which is preliminary data.</text>
</comment>
<evidence type="ECO:0000313" key="2">
    <source>
        <dbReference type="EMBL" id="MBW0463451.1"/>
    </source>
</evidence>
<sequence>MQYFKKFTQITCFWALCSFLSFHRCTFPKNLPKDSAWQEVADSIVPPSHKNVHTNTPCDGIQRFGSSSTAGSLPLISAQKRPLESSPDTRFSFEEEGYVSFKRPRMGGSYELDNNISNEEPLSIDRDFLPSPTPNLMGHSDLPQQSEISLSSQGSFSDTSALESRPNFSTGSKSTQMYSSDSSGPSVVEKAVAEILLTLSQARFGNSIQRERNESENFTLVPKLYLSPKALADWKTADLAGRKITSARIDYKKLQYPDDDLVVNNFLSSAGLSFTKKGNLKECDQELLYALITTLTQASRAIEVRRTRVSHSLNPQIGSSLKKYGGNEQIVQDRITTLLDLRNHMLLLNSWTLKIMTSQSNALRVQAEEQALESAFDHLFAFDQVKQAVLNPDIANSKTQGELLKLLQKLILSPKQGRNDSPLFSFGGRSEIAHISEREILKTMISLNFIKSYYQTINSSKWKAAFYADEGYLCLMVALADKLRSNIQFRCRDSFKKLQSFLPWEEKLTPRSAQAFAKANKPWLQFKTYMTLERLECFLIKKPNPNMLSATPKIFRHGFNLNFDVGRLDPKICELFLASIASQVSTIGNSIILHKEARGLDMLSLPHAQPLAKNSQLSATTSAQNVVEQKAKAWMEALWNANRAFLTMLGYPSQDLAHQTAQKEFHLWAKEKISLDWKDGEADSTSFKNAYFDETKHPQHNGETNETGKVEIILGMIATYYKDLNSGKWNAFYKTDTEFLDSIFTFTGCLEHDAYQIMRHLQNLLSHCFPILPWEASLKLHTFQATPKFFMKHYSRRPQPHKK</sequence>
<protein>
    <submittedName>
        <fullName evidence="2">Uncharacterized protein</fullName>
    </submittedName>
</protein>
<feature type="non-terminal residue" evidence="2">
    <location>
        <position position="1"/>
    </location>
</feature>
<evidence type="ECO:0000256" key="1">
    <source>
        <dbReference type="SAM" id="MobiDB-lite"/>
    </source>
</evidence>
<gene>
    <name evidence="2" type="ORF">O181_003166</name>
</gene>
<reference evidence="2" key="1">
    <citation type="submission" date="2021-03" db="EMBL/GenBank/DDBJ databases">
        <title>Draft genome sequence of rust myrtle Austropuccinia psidii MF-1, a brazilian biotype.</title>
        <authorList>
            <person name="Quecine M.C."/>
            <person name="Pachon D.M.R."/>
            <person name="Bonatelli M.L."/>
            <person name="Correr F.H."/>
            <person name="Franceschini L.M."/>
            <person name="Leite T.F."/>
            <person name="Margarido G.R.A."/>
            <person name="Almeida C.A."/>
            <person name="Ferrarezi J.A."/>
            <person name="Labate C.A."/>
        </authorList>
    </citation>
    <scope>NUCLEOTIDE SEQUENCE</scope>
    <source>
        <strain evidence="2">MF-1</strain>
    </source>
</reference>
<feature type="region of interest" description="Disordered" evidence="1">
    <location>
        <begin position="122"/>
        <end position="184"/>
    </location>
</feature>
<evidence type="ECO:0000313" key="3">
    <source>
        <dbReference type="Proteomes" id="UP000765509"/>
    </source>
</evidence>
<dbReference type="Proteomes" id="UP000765509">
    <property type="component" value="Unassembled WGS sequence"/>
</dbReference>
<organism evidence="2 3">
    <name type="scientific">Austropuccinia psidii MF-1</name>
    <dbReference type="NCBI Taxonomy" id="1389203"/>
    <lineage>
        <taxon>Eukaryota</taxon>
        <taxon>Fungi</taxon>
        <taxon>Dikarya</taxon>
        <taxon>Basidiomycota</taxon>
        <taxon>Pucciniomycotina</taxon>
        <taxon>Pucciniomycetes</taxon>
        <taxon>Pucciniales</taxon>
        <taxon>Sphaerophragmiaceae</taxon>
        <taxon>Austropuccinia</taxon>
    </lineage>
</organism>
<proteinExistence type="predicted"/>
<name>A0A9Q3GDW5_9BASI</name>